<dbReference type="Proteomes" id="UP000023152">
    <property type="component" value="Unassembled WGS sequence"/>
</dbReference>
<keyword evidence="2" id="KW-1133">Transmembrane helix</keyword>
<keyword evidence="2" id="KW-0472">Membrane</keyword>
<feature type="region of interest" description="Disordered" evidence="1">
    <location>
        <begin position="1"/>
        <end position="31"/>
    </location>
</feature>
<feature type="compositionally biased region" description="Basic and acidic residues" evidence="1">
    <location>
        <begin position="66"/>
        <end position="75"/>
    </location>
</feature>
<protein>
    <submittedName>
        <fullName evidence="3">Uncharacterized protein</fullName>
    </submittedName>
</protein>
<keyword evidence="4" id="KW-1185">Reference proteome</keyword>
<proteinExistence type="predicted"/>
<name>X6N2F5_RETFI</name>
<evidence type="ECO:0000256" key="2">
    <source>
        <dbReference type="SAM" id="Phobius"/>
    </source>
</evidence>
<gene>
    <name evidence="3" type="ORF">RFI_16782</name>
</gene>
<accession>X6N2F5</accession>
<dbReference type="AlphaFoldDB" id="X6N2F5"/>
<evidence type="ECO:0000313" key="4">
    <source>
        <dbReference type="Proteomes" id="UP000023152"/>
    </source>
</evidence>
<feature type="non-terminal residue" evidence="3">
    <location>
        <position position="1"/>
    </location>
</feature>
<sequence>DEEDVSNKKNKDIHTEANNVGGMETDDSGVSPLVLQKMQQALEAARKMTKNGLIAQNDKAGHKKHIPDNRDHSKEEEEEEDDEDENTNVANQEKVSNTILPSFLFIYLFCFIYKTIMQYYLHIAC</sequence>
<feature type="region of interest" description="Disordered" evidence="1">
    <location>
        <begin position="46"/>
        <end position="93"/>
    </location>
</feature>
<evidence type="ECO:0000313" key="3">
    <source>
        <dbReference type="EMBL" id="ETO20435.1"/>
    </source>
</evidence>
<keyword evidence="2" id="KW-0812">Transmembrane</keyword>
<organism evidence="3 4">
    <name type="scientific">Reticulomyxa filosa</name>
    <dbReference type="NCBI Taxonomy" id="46433"/>
    <lineage>
        <taxon>Eukaryota</taxon>
        <taxon>Sar</taxon>
        <taxon>Rhizaria</taxon>
        <taxon>Retaria</taxon>
        <taxon>Foraminifera</taxon>
        <taxon>Monothalamids</taxon>
        <taxon>Reticulomyxidae</taxon>
        <taxon>Reticulomyxa</taxon>
    </lineage>
</organism>
<reference evidence="3 4" key="1">
    <citation type="journal article" date="2013" name="Curr. Biol.">
        <title>The Genome of the Foraminiferan Reticulomyxa filosa.</title>
        <authorList>
            <person name="Glockner G."/>
            <person name="Hulsmann N."/>
            <person name="Schleicher M."/>
            <person name="Noegel A.A."/>
            <person name="Eichinger L."/>
            <person name="Gallinger C."/>
            <person name="Pawlowski J."/>
            <person name="Sierra R."/>
            <person name="Euteneuer U."/>
            <person name="Pillet L."/>
            <person name="Moustafa A."/>
            <person name="Platzer M."/>
            <person name="Groth M."/>
            <person name="Szafranski K."/>
            <person name="Schliwa M."/>
        </authorList>
    </citation>
    <scope>NUCLEOTIDE SEQUENCE [LARGE SCALE GENOMIC DNA]</scope>
</reference>
<dbReference type="EMBL" id="ASPP01012604">
    <property type="protein sequence ID" value="ETO20435.1"/>
    <property type="molecule type" value="Genomic_DNA"/>
</dbReference>
<feature type="compositionally biased region" description="Basic and acidic residues" evidence="1">
    <location>
        <begin position="1"/>
        <end position="15"/>
    </location>
</feature>
<feature type="transmembrane region" description="Helical" evidence="2">
    <location>
        <begin position="99"/>
        <end position="121"/>
    </location>
</feature>
<comment type="caution">
    <text evidence="3">The sequence shown here is derived from an EMBL/GenBank/DDBJ whole genome shotgun (WGS) entry which is preliminary data.</text>
</comment>
<evidence type="ECO:0000256" key="1">
    <source>
        <dbReference type="SAM" id="MobiDB-lite"/>
    </source>
</evidence>
<feature type="compositionally biased region" description="Acidic residues" evidence="1">
    <location>
        <begin position="76"/>
        <end position="86"/>
    </location>
</feature>